<comment type="similarity">
    <text evidence="1">Belongs to the PspA/Vipp/IM30 family.</text>
</comment>
<keyword evidence="2" id="KW-0175">Coiled coil</keyword>
<organism evidence="3">
    <name type="scientific">Anthurium amnicola</name>
    <dbReference type="NCBI Taxonomy" id="1678845"/>
    <lineage>
        <taxon>Eukaryota</taxon>
        <taxon>Viridiplantae</taxon>
        <taxon>Streptophyta</taxon>
        <taxon>Embryophyta</taxon>
        <taxon>Tracheophyta</taxon>
        <taxon>Spermatophyta</taxon>
        <taxon>Magnoliopsida</taxon>
        <taxon>Liliopsida</taxon>
        <taxon>Araceae</taxon>
        <taxon>Pothoideae</taxon>
        <taxon>Potheae</taxon>
        <taxon>Anthurium</taxon>
    </lineage>
</organism>
<gene>
    <name evidence="3" type="primary">Os01g0895100_4</name>
    <name evidence="3" type="ORF">g.22002</name>
</gene>
<evidence type="ECO:0000256" key="2">
    <source>
        <dbReference type="SAM" id="Coils"/>
    </source>
</evidence>
<evidence type="ECO:0000256" key="1">
    <source>
        <dbReference type="ARBA" id="ARBA00043985"/>
    </source>
</evidence>
<dbReference type="PANTHER" id="PTHR31088">
    <property type="entry name" value="MEMBRANE-ASSOCIATED PROTEIN VIPP1, CHLOROPLASTIC"/>
    <property type="match status" value="1"/>
</dbReference>
<evidence type="ECO:0000313" key="3">
    <source>
        <dbReference type="EMBL" id="JAT61865.1"/>
    </source>
</evidence>
<accession>A0A1D1Z4N1</accession>
<dbReference type="PANTHER" id="PTHR31088:SF6">
    <property type="entry name" value="PHAGE SHOCK PROTEIN A"/>
    <property type="match status" value="1"/>
</dbReference>
<sequence length="250" mass="28511">MNIFSRFFRLFRSYANSILSHYEDPEKMLEQAILEMNGDLQKMHQATAEVLASQKRLENKYKAAGQASDDWYSRAQKALAKGDDSLGREALRRRKSYSETASSLKNQFDQQNSVVDSLLEKTRLLENKIDEARSKKDTLKLRAQTAKAAYKVNEILGNVNTSSALSAFERMEEKVSAMEYQVESINHLTTDDLERKFIKLESSSVDDDFTKLKSEMTEQSLKKLLSGHTAANASNHFYSDVELESELVEL</sequence>
<dbReference type="InterPro" id="IPR007157">
    <property type="entry name" value="PspA_VIPP1"/>
</dbReference>
<proteinExistence type="inferred from homology"/>
<name>A0A1D1Z4N1_9ARAE</name>
<dbReference type="EMBL" id="GDJX01006071">
    <property type="protein sequence ID" value="JAT61865.1"/>
    <property type="molecule type" value="Transcribed_RNA"/>
</dbReference>
<dbReference type="Pfam" id="PF04012">
    <property type="entry name" value="PspA_IM30"/>
    <property type="match status" value="1"/>
</dbReference>
<dbReference type="AlphaFoldDB" id="A0A1D1Z4N1"/>
<feature type="coiled-coil region" evidence="2">
    <location>
        <begin position="115"/>
        <end position="149"/>
    </location>
</feature>
<reference evidence="3" key="1">
    <citation type="submission" date="2015-07" db="EMBL/GenBank/DDBJ databases">
        <title>Transcriptome Assembly of Anthurium amnicola.</title>
        <authorList>
            <person name="Suzuki J."/>
        </authorList>
    </citation>
    <scope>NUCLEOTIDE SEQUENCE</scope>
</reference>
<protein>
    <submittedName>
        <fullName evidence="3">Putative membrane-associated protein, chloroplastic</fullName>
    </submittedName>
</protein>